<dbReference type="Proteomes" id="UP000315003">
    <property type="component" value="Chromosome"/>
</dbReference>
<evidence type="ECO:0000313" key="1">
    <source>
        <dbReference type="EMBL" id="QDT61023.1"/>
    </source>
</evidence>
<evidence type="ECO:0000313" key="2">
    <source>
        <dbReference type="Proteomes" id="UP000315003"/>
    </source>
</evidence>
<name>A0A517SY90_9BACT</name>
<dbReference type="EMBL" id="CP036272">
    <property type="protein sequence ID" value="QDT61023.1"/>
    <property type="molecule type" value="Genomic_DNA"/>
</dbReference>
<sequence>MFRWLRSLVGSAPTAPVEPESPLISEATLRADDTQEINLSQSTIKVASVWEVADQYIVDNPAQTPFGVHALIMAGATNLMGHSELQEVCQKIQQHGLPDPINPTLRRELTAEELFDLLEWMNVNNIPQEHFRDEPSLMNMIRLFRS</sequence>
<protein>
    <submittedName>
        <fullName evidence="1">Uncharacterized protein</fullName>
    </submittedName>
</protein>
<gene>
    <name evidence="1" type="ORF">SV7mr_35530</name>
</gene>
<keyword evidence="2" id="KW-1185">Reference proteome</keyword>
<organism evidence="1 2">
    <name type="scientific">Stieleria bergensis</name>
    <dbReference type="NCBI Taxonomy" id="2528025"/>
    <lineage>
        <taxon>Bacteria</taxon>
        <taxon>Pseudomonadati</taxon>
        <taxon>Planctomycetota</taxon>
        <taxon>Planctomycetia</taxon>
        <taxon>Pirellulales</taxon>
        <taxon>Pirellulaceae</taxon>
        <taxon>Stieleria</taxon>
    </lineage>
</organism>
<dbReference type="AlphaFoldDB" id="A0A517SY90"/>
<proteinExistence type="predicted"/>
<reference evidence="1 2" key="1">
    <citation type="submission" date="2019-02" db="EMBL/GenBank/DDBJ databases">
        <title>Deep-cultivation of Planctomycetes and their phenomic and genomic characterization uncovers novel biology.</title>
        <authorList>
            <person name="Wiegand S."/>
            <person name="Jogler M."/>
            <person name="Boedeker C."/>
            <person name="Pinto D."/>
            <person name="Vollmers J."/>
            <person name="Rivas-Marin E."/>
            <person name="Kohn T."/>
            <person name="Peeters S.H."/>
            <person name="Heuer A."/>
            <person name="Rast P."/>
            <person name="Oberbeckmann S."/>
            <person name="Bunk B."/>
            <person name="Jeske O."/>
            <person name="Meyerdierks A."/>
            <person name="Storesund J.E."/>
            <person name="Kallscheuer N."/>
            <person name="Luecker S."/>
            <person name="Lage O.M."/>
            <person name="Pohl T."/>
            <person name="Merkel B.J."/>
            <person name="Hornburger P."/>
            <person name="Mueller R.-W."/>
            <person name="Bruemmer F."/>
            <person name="Labrenz M."/>
            <person name="Spormann A.M."/>
            <person name="Op den Camp H."/>
            <person name="Overmann J."/>
            <person name="Amann R."/>
            <person name="Jetten M.S.M."/>
            <person name="Mascher T."/>
            <person name="Medema M.H."/>
            <person name="Devos D.P."/>
            <person name="Kaster A.-K."/>
            <person name="Ovreas L."/>
            <person name="Rohde M."/>
            <person name="Galperin M.Y."/>
            <person name="Jogler C."/>
        </authorList>
    </citation>
    <scope>NUCLEOTIDE SEQUENCE [LARGE SCALE GENOMIC DNA]</scope>
    <source>
        <strain evidence="1 2">SV_7m_r</strain>
    </source>
</reference>
<accession>A0A517SY90</accession>